<keyword evidence="3" id="KW-1185">Reference proteome</keyword>
<dbReference type="EMBL" id="QRGA01000028">
    <property type="protein sequence ID" value="RDU94728.1"/>
    <property type="molecule type" value="Genomic_DNA"/>
</dbReference>
<sequence>MAANRPSDAAFEGRETRANSGGGITEARNRGGWSSYPHVTPATPATPGTLARAEHVTDVRRVATVTGSAPGQRFEILQRFHQDNVAGATPEHDRYIAADAETGRVHTVRAALNPDVHQPHRAAVPERGLSLSDTRRVHLTFTVEGETGDPPLSPRTRRRSVRDEGY</sequence>
<accession>A0A3D8JNZ0</accession>
<gene>
    <name evidence="2" type="ORF">DWV00_32510</name>
</gene>
<dbReference type="RefSeq" id="WP_115537721.1">
    <property type="nucleotide sequence ID" value="NZ_QRGA01000028.1"/>
</dbReference>
<dbReference type="AlphaFoldDB" id="A0A3D8JNZ0"/>
<proteinExistence type="predicted"/>
<feature type="compositionally biased region" description="Low complexity" evidence="1">
    <location>
        <begin position="37"/>
        <end position="48"/>
    </location>
</feature>
<evidence type="ECO:0000313" key="2">
    <source>
        <dbReference type="EMBL" id="RDU94728.1"/>
    </source>
</evidence>
<feature type="region of interest" description="Disordered" evidence="1">
    <location>
        <begin position="141"/>
        <end position="166"/>
    </location>
</feature>
<dbReference type="Proteomes" id="UP000256838">
    <property type="component" value="Unassembled WGS sequence"/>
</dbReference>
<reference evidence="2 3" key="1">
    <citation type="submission" date="2018-08" db="EMBL/GenBank/DDBJ databases">
        <title>Paraburkholderia sp. DHOM06 isolated from forest soil.</title>
        <authorList>
            <person name="Gao Z.-H."/>
            <person name="Qiu L.-H."/>
        </authorList>
    </citation>
    <scope>NUCLEOTIDE SEQUENCE [LARGE SCALE GENOMIC DNA]</scope>
    <source>
        <strain evidence="2 3">DHOM06</strain>
    </source>
</reference>
<dbReference type="OrthoDB" id="8617437at2"/>
<organism evidence="2 3">
    <name type="scientific">Trinickia dinghuensis</name>
    <dbReference type="NCBI Taxonomy" id="2291023"/>
    <lineage>
        <taxon>Bacteria</taxon>
        <taxon>Pseudomonadati</taxon>
        <taxon>Pseudomonadota</taxon>
        <taxon>Betaproteobacteria</taxon>
        <taxon>Burkholderiales</taxon>
        <taxon>Burkholderiaceae</taxon>
        <taxon>Trinickia</taxon>
    </lineage>
</organism>
<name>A0A3D8JNZ0_9BURK</name>
<comment type="caution">
    <text evidence="2">The sequence shown here is derived from an EMBL/GenBank/DDBJ whole genome shotgun (WGS) entry which is preliminary data.</text>
</comment>
<protein>
    <submittedName>
        <fullName evidence="2">Uncharacterized protein</fullName>
    </submittedName>
</protein>
<feature type="region of interest" description="Disordered" evidence="1">
    <location>
        <begin position="1"/>
        <end position="48"/>
    </location>
</feature>
<evidence type="ECO:0000256" key="1">
    <source>
        <dbReference type="SAM" id="MobiDB-lite"/>
    </source>
</evidence>
<evidence type="ECO:0000313" key="3">
    <source>
        <dbReference type="Proteomes" id="UP000256838"/>
    </source>
</evidence>